<evidence type="ECO:0000259" key="3">
    <source>
        <dbReference type="Pfam" id="PF22725"/>
    </source>
</evidence>
<evidence type="ECO:0000256" key="1">
    <source>
        <dbReference type="ARBA" id="ARBA00023002"/>
    </source>
</evidence>
<dbReference type="RefSeq" id="WP_185676804.1">
    <property type="nucleotide sequence ID" value="NZ_JACHVB010000054.1"/>
</dbReference>
<proteinExistence type="predicted"/>
<dbReference type="AlphaFoldDB" id="A0A842HHR5"/>
<dbReference type="SUPFAM" id="SSF55347">
    <property type="entry name" value="Glyceraldehyde-3-phosphate dehydrogenase-like, C-terminal domain"/>
    <property type="match status" value="1"/>
</dbReference>
<dbReference type="InterPro" id="IPR055170">
    <property type="entry name" value="GFO_IDH_MocA-like_dom"/>
</dbReference>
<keyword evidence="1" id="KW-0560">Oxidoreductase</keyword>
<dbReference type="InterPro" id="IPR050463">
    <property type="entry name" value="Gfo/Idh/MocA_oxidrdct_glycsds"/>
</dbReference>
<dbReference type="Pfam" id="PF01408">
    <property type="entry name" value="GFO_IDH_MocA"/>
    <property type="match status" value="1"/>
</dbReference>
<reference evidence="4 5" key="1">
    <citation type="submission" date="2020-07" db="EMBL/GenBank/DDBJ databases">
        <authorList>
            <person name="Feng X."/>
        </authorList>
    </citation>
    <scope>NUCLEOTIDE SEQUENCE [LARGE SCALE GENOMIC DNA]</scope>
    <source>
        <strain evidence="4 5">JCM31066</strain>
    </source>
</reference>
<gene>
    <name evidence="4" type="ORF">H5P28_16515</name>
</gene>
<dbReference type="EMBL" id="JACHVB010000054">
    <property type="protein sequence ID" value="MBC2595869.1"/>
    <property type="molecule type" value="Genomic_DNA"/>
</dbReference>
<dbReference type="Gene3D" id="3.40.50.720">
    <property type="entry name" value="NAD(P)-binding Rossmann-like Domain"/>
    <property type="match status" value="1"/>
</dbReference>
<dbReference type="GO" id="GO:0000166">
    <property type="term" value="F:nucleotide binding"/>
    <property type="evidence" value="ECO:0007669"/>
    <property type="project" value="InterPro"/>
</dbReference>
<protein>
    <submittedName>
        <fullName evidence="4">Gfo/Idh/MocA family oxidoreductase</fullName>
    </submittedName>
</protein>
<feature type="domain" description="Gfo/Idh/MocA-like oxidoreductase N-terminal" evidence="2">
    <location>
        <begin position="4"/>
        <end position="125"/>
    </location>
</feature>
<feature type="domain" description="GFO/IDH/MocA-like oxidoreductase" evidence="3">
    <location>
        <begin position="138"/>
        <end position="250"/>
    </location>
</feature>
<dbReference type="GO" id="GO:0016491">
    <property type="term" value="F:oxidoreductase activity"/>
    <property type="evidence" value="ECO:0007669"/>
    <property type="project" value="UniProtKB-KW"/>
</dbReference>
<dbReference type="InterPro" id="IPR000683">
    <property type="entry name" value="Gfo/Idh/MocA-like_OxRdtase_N"/>
</dbReference>
<organism evidence="4 5">
    <name type="scientific">Ruficoccus amylovorans</name>
    <dbReference type="NCBI Taxonomy" id="1804625"/>
    <lineage>
        <taxon>Bacteria</taxon>
        <taxon>Pseudomonadati</taxon>
        <taxon>Verrucomicrobiota</taxon>
        <taxon>Opitutia</taxon>
        <taxon>Puniceicoccales</taxon>
        <taxon>Cerasicoccaceae</taxon>
        <taxon>Ruficoccus</taxon>
    </lineage>
</organism>
<sequence>MKKIRIGQIGTGHLHAYKFGALRLHSDVFEIVGVAEDDPARREAAQDSDTYRGVTWMSSDELLAQPDLDAVLVEVEEHHTVDVAMRCIRAGKHIHVDKPGGESLVPFAQLLTEAEQRNLAVQMGYMYRNSPALEFCIKAVREGLLGELSSIDAAMNRYDGEEFRQLMKTFQGGAAYIFLCHLIDIAIILMGAPEKVIPLSTCTRGDGVVDNGYTVMAFPGGCTASLRSTIVEVGGFERRNLVLCGDKGTLTVQPLELEGNRAGGRVFLNLREATGEFQSGLQEISQPPLRDRYEDHLLEFAKIVRGEIENPYPYAHELLVQKCHLQACGYDA</sequence>
<comment type="caution">
    <text evidence="4">The sequence shown here is derived from an EMBL/GenBank/DDBJ whole genome shotgun (WGS) entry which is preliminary data.</text>
</comment>
<dbReference type="SUPFAM" id="SSF51735">
    <property type="entry name" value="NAD(P)-binding Rossmann-fold domains"/>
    <property type="match status" value="1"/>
</dbReference>
<evidence type="ECO:0000313" key="4">
    <source>
        <dbReference type="EMBL" id="MBC2595869.1"/>
    </source>
</evidence>
<dbReference type="Pfam" id="PF22725">
    <property type="entry name" value="GFO_IDH_MocA_C3"/>
    <property type="match status" value="1"/>
</dbReference>
<dbReference type="PANTHER" id="PTHR43818:SF11">
    <property type="entry name" value="BCDNA.GH03377"/>
    <property type="match status" value="1"/>
</dbReference>
<keyword evidence="5" id="KW-1185">Reference proteome</keyword>
<name>A0A842HHR5_9BACT</name>
<dbReference type="Gene3D" id="3.30.360.10">
    <property type="entry name" value="Dihydrodipicolinate Reductase, domain 2"/>
    <property type="match status" value="1"/>
</dbReference>
<accession>A0A842HHR5</accession>
<evidence type="ECO:0000259" key="2">
    <source>
        <dbReference type="Pfam" id="PF01408"/>
    </source>
</evidence>
<dbReference type="Proteomes" id="UP000546464">
    <property type="component" value="Unassembled WGS sequence"/>
</dbReference>
<dbReference type="PANTHER" id="PTHR43818">
    <property type="entry name" value="BCDNA.GH03377"/>
    <property type="match status" value="1"/>
</dbReference>
<dbReference type="InterPro" id="IPR036291">
    <property type="entry name" value="NAD(P)-bd_dom_sf"/>
</dbReference>
<evidence type="ECO:0000313" key="5">
    <source>
        <dbReference type="Proteomes" id="UP000546464"/>
    </source>
</evidence>